<gene>
    <name evidence="1" type="ORF">FA95DRAFT_1601413</name>
</gene>
<proteinExistence type="predicted"/>
<organism evidence="1 2">
    <name type="scientific">Auriscalpium vulgare</name>
    <dbReference type="NCBI Taxonomy" id="40419"/>
    <lineage>
        <taxon>Eukaryota</taxon>
        <taxon>Fungi</taxon>
        <taxon>Dikarya</taxon>
        <taxon>Basidiomycota</taxon>
        <taxon>Agaricomycotina</taxon>
        <taxon>Agaricomycetes</taxon>
        <taxon>Russulales</taxon>
        <taxon>Auriscalpiaceae</taxon>
        <taxon>Auriscalpium</taxon>
    </lineage>
</organism>
<accession>A0ACB8SB00</accession>
<name>A0ACB8SB00_9AGAM</name>
<evidence type="ECO:0000313" key="1">
    <source>
        <dbReference type="EMBL" id="KAI0053066.1"/>
    </source>
</evidence>
<reference evidence="1" key="2">
    <citation type="journal article" date="2022" name="New Phytol.">
        <title>Evolutionary transition to the ectomycorrhizal habit in the genomes of a hyperdiverse lineage of mushroom-forming fungi.</title>
        <authorList>
            <person name="Looney B."/>
            <person name="Miyauchi S."/>
            <person name="Morin E."/>
            <person name="Drula E."/>
            <person name="Courty P.E."/>
            <person name="Kohler A."/>
            <person name="Kuo A."/>
            <person name="LaButti K."/>
            <person name="Pangilinan J."/>
            <person name="Lipzen A."/>
            <person name="Riley R."/>
            <person name="Andreopoulos W."/>
            <person name="He G."/>
            <person name="Johnson J."/>
            <person name="Nolan M."/>
            <person name="Tritt A."/>
            <person name="Barry K.W."/>
            <person name="Grigoriev I.V."/>
            <person name="Nagy L.G."/>
            <person name="Hibbett D."/>
            <person name="Henrissat B."/>
            <person name="Matheny P.B."/>
            <person name="Labbe J."/>
            <person name="Martin F.M."/>
        </authorList>
    </citation>
    <scope>NUCLEOTIDE SEQUENCE</scope>
    <source>
        <strain evidence="1">FP105234-sp</strain>
    </source>
</reference>
<reference evidence="1" key="1">
    <citation type="submission" date="2021-02" db="EMBL/GenBank/DDBJ databases">
        <authorList>
            <consortium name="DOE Joint Genome Institute"/>
            <person name="Ahrendt S."/>
            <person name="Looney B.P."/>
            <person name="Miyauchi S."/>
            <person name="Morin E."/>
            <person name="Drula E."/>
            <person name="Courty P.E."/>
            <person name="Chicoki N."/>
            <person name="Fauchery L."/>
            <person name="Kohler A."/>
            <person name="Kuo A."/>
            <person name="Labutti K."/>
            <person name="Pangilinan J."/>
            <person name="Lipzen A."/>
            <person name="Riley R."/>
            <person name="Andreopoulos W."/>
            <person name="He G."/>
            <person name="Johnson J."/>
            <person name="Barry K.W."/>
            <person name="Grigoriev I.V."/>
            <person name="Nagy L."/>
            <person name="Hibbett D."/>
            <person name="Henrissat B."/>
            <person name="Matheny P.B."/>
            <person name="Labbe J."/>
            <person name="Martin F."/>
        </authorList>
    </citation>
    <scope>NUCLEOTIDE SEQUENCE</scope>
    <source>
        <strain evidence="1">FP105234-sp</strain>
    </source>
</reference>
<protein>
    <submittedName>
        <fullName evidence="1">Uncharacterized protein</fullName>
    </submittedName>
</protein>
<dbReference type="EMBL" id="MU275842">
    <property type="protein sequence ID" value="KAI0053066.1"/>
    <property type="molecule type" value="Genomic_DNA"/>
</dbReference>
<evidence type="ECO:0000313" key="2">
    <source>
        <dbReference type="Proteomes" id="UP000814033"/>
    </source>
</evidence>
<dbReference type="Proteomes" id="UP000814033">
    <property type="component" value="Unassembled WGS sequence"/>
</dbReference>
<comment type="caution">
    <text evidence="1">The sequence shown here is derived from an EMBL/GenBank/DDBJ whole genome shotgun (WGS) entry which is preliminary data.</text>
</comment>
<sequence>MSFVVRVELPTYSHSFLITVSNAATILDVKHEIHKACTGGPRVDGQRLIWRGRILVDGEKVQDLWKTPTDPHVLHLAVHPSSWTGAPPNTPATDPSTPAAPLQTPPMLGMPSLPHPSAPSPSAQGSFYSPYTTPPRPYPGEGSGYPFSTPTSPMYPLSPLRAQPHAPMTSPSVVPSHNLSVNIVYVGYRHQMAIAALTEGRVMPPPPAGMEIVRGHAVTLVAGMGYRWPTILDEEFPPAQDESAGLQYERTTIDGFDYLSLVRASGPPTPLQTHALKVLEQTFPLLLIPPQRIPPAALNNPISQPTTPLPINVNARLQQLGLPPLRPRPVPNPLLAELRALQLRALAAPLLLLTVRAVFLLYFFSPFQKPLFGVIVSAWLLYETWNAIRNAMPRVGARNAGGIAAARGAGNGHGQAAPVQPGQPVAQPPAPAALRGPAPHNTARQQHQGDAVLDHVANINLHEESNALDAPPGLAPPTATHRLKTFVQLLAVTVYPAVWDRRRTALRRREGRVRTEANAREASEEPVEGAGTEGGEAAAATAEQARIRARADLAAAHERRPEWVKEYIERVRRGDWVDE</sequence>
<keyword evidence="2" id="KW-1185">Reference proteome</keyword>